<keyword evidence="2" id="KW-1185">Reference proteome</keyword>
<name>A0A849L560_9RHOB</name>
<proteinExistence type="predicted"/>
<protein>
    <recommendedName>
        <fullName evidence="3">Glycosyl transferase family 8</fullName>
    </recommendedName>
</protein>
<dbReference type="InterPro" id="IPR029044">
    <property type="entry name" value="Nucleotide-diphossugar_trans"/>
</dbReference>
<accession>A0A849L560</accession>
<dbReference type="Proteomes" id="UP000572377">
    <property type="component" value="Unassembled WGS sequence"/>
</dbReference>
<comment type="caution">
    <text evidence="1">The sequence shown here is derived from an EMBL/GenBank/DDBJ whole genome shotgun (WGS) entry which is preliminary data.</text>
</comment>
<evidence type="ECO:0000313" key="2">
    <source>
        <dbReference type="Proteomes" id="UP000572377"/>
    </source>
</evidence>
<gene>
    <name evidence="1" type="ORF">HMH01_12815</name>
</gene>
<dbReference type="RefSeq" id="WP_171326153.1">
    <property type="nucleotide sequence ID" value="NZ_JABFBC010000002.1"/>
</dbReference>
<organism evidence="1 2">
    <name type="scientific">Halovulum dunhuangense</name>
    <dbReference type="NCBI Taxonomy" id="1505036"/>
    <lineage>
        <taxon>Bacteria</taxon>
        <taxon>Pseudomonadati</taxon>
        <taxon>Pseudomonadota</taxon>
        <taxon>Alphaproteobacteria</taxon>
        <taxon>Rhodobacterales</taxon>
        <taxon>Paracoccaceae</taxon>
        <taxon>Halovulum</taxon>
    </lineage>
</organism>
<dbReference type="EMBL" id="JABFBC010000002">
    <property type="protein sequence ID" value="NNU81320.1"/>
    <property type="molecule type" value="Genomic_DNA"/>
</dbReference>
<reference evidence="1 2" key="1">
    <citation type="submission" date="2020-05" db="EMBL/GenBank/DDBJ databases">
        <title>Gimesia benthica sp. nov., a novel planctomycete isolated from a deep-sea water sample of the Northwest Indian Ocean.</title>
        <authorList>
            <person name="Wang J."/>
            <person name="Ruan C."/>
            <person name="Song L."/>
            <person name="Zhu Y."/>
            <person name="Li A."/>
            <person name="Zheng X."/>
            <person name="Wang L."/>
            <person name="Lu Z."/>
            <person name="Huang Y."/>
            <person name="Du W."/>
            <person name="Zhou Y."/>
            <person name="Huang L."/>
            <person name="Dai X."/>
        </authorList>
    </citation>
    <scope>NUCLEOTIDE SEQUENCE [LARGE SCALE GENOMIC DNA]</scope>
    <source>
        <strain evidence="1 2">YYQ-30</strain>
    </source>
</reference>
<dbReference type="SUPFAM" id="SSF53448">
    <property type="entry name" value="Nucleotide-diphospho-sugar transferases"/>
    <property type="match status" value="1"/>
</dbReference>
<evidence type="ECO:0008006" key="3">
    <source>
        <dbReference type="Google" id="ProtNLM"/>
    </source>
</evidence>
<evidence type="ECO:0000313" key="1">
    <source>
        <dbReference type="EMBL" id="NNU81320.1"/>
    </source>
</evidence>
<dbReference type="AlphaFoldDB" id="A0A849L560"/>
<sequence length="268" mass="30971">MTTGNPQLPVFVCLKWGAGYPALYTNILYRALMREMSVPFRFVCLTDDATGLDDGIEALPIPEFALPREFWHRGMWPKLSVFKTGLFAPGTVVMMVDVDVVILRDLAPMVARVREKGGLHIIRDWPDLLDRWFRKSRREMRMSNSSVVGFIAGEQDHIFEKFRGAGRQELLNDWNDQNFIHRHAIDRRDWPEGWVLSFKKSLAWHFPLSVVLPVPRPKDAFIVAFHGKPDPEDLAGPPFRRWGPLEQAGFFPVKWVKSYWDGLKDRPA</sequence>